<proteinExistence type="predicted"/>
<dbReference type="EMBL" id="ML976616">
    <property type="protein sequence ID" value="KAF1845169.1"/>
    <property type="molecule type" value="Genomic_DNA"/>
</dbReference>
<organism evidence="2 3">
    <name type="scientific">Cucurbitaria berberidis CBS 394.84</name>
    <dbReference type="NCBI Taxonomy" id="1168544"/>
    <lineage>
        <taxon>Eukaryota</taxon>
        <taxon>Fungi</taxon>
        <taxon>Dikarya</taxon>
        <taxon>Ascomycota</taxon>
        <taxon>Pezizomycotina</taxon>
        <taxon>Dothideomycetes</taxon>
        <taxon>Pleosporomycetidae</taxon>
        <taxon>Pleosporales</taxon>
        <taxon>Pleosporineae</taxon>
        <taxon>Cucurbitariaceae</taxon>
        <taxon>Cucurbitaria</taxon>
    </lineage>
</organism>
<feature type="region of interest" description="Disordered" evidence="1">
    <location>
        <begin position="1"/>
        <end position="77"/>
    </location>
</feature>
<evidence type="ECO:0000313" key="2">
    <source>
        <dbReference type="EMBL" id="KAF1845169.1"/>
    </source>
</evidence>
<keyword evidence="3" id="KW-1185">Reference proteome</keyword>
<dbReference type="GeneID" id="63850543"/>
<dbReference type="Proteomes" id="UP000800039">
    <property type="component" value="Unassembled WGS sequence"/>
</dbReference>
<dbReference type="RefSeq" id="XP_040787732.1">
    <property type="nucleotide sequence ID" value="XM_040933292.1"/>
</dbReference>
<evidence type="ECO:0000256" key="1">
    <source>
        <dbReference type="SAM" id="MobiDB-lite"/>
    </source>
</evidence>
<evidence type="ECO:0000313" key="3">
    <source>
        <dbReference type="Proteomes" id="UP000800039"/>
    </source>
</evidence>
<comment type="caution">
    <text evidence="2">The sequence shown here is derived from an EMBL/GenBank/DDBJ whole genome shotgun (WGS) entry which is preliminary data.</text>
</comment>
<dbReference type="OrthoDB" id="3830006at2759"/>
<accession>A0A9P4GH65</accession>
<reference evidence="2" key="1">
    <citation type="submission" date="2020-01" db="EMBL/GenBank/DDBJ databases">
        <authorList>
            <consortium name="DOE Joint Genome Institute"/>
            <person name="Haridas S."/>
            <person name="Albert R."/>
            <person name="Binder M."/>
            <person name="Bloem J."/>
            <person name="Labutti K."/>
            <person name="Salamov A."/>
            <person name="Andreopoulos B."/>
            <person name="Baker S.E."/>
            <person name="Barry K."/>
            <person name="Bills G."/>
            <person name="Bluhm B.H."/>
            <person name="Cannon C."/>
            <person name="Castanera R."/>
            <person name="Culley D.E."/>
            <person name="Daum C."/>
            <person name="Ezra D."/>
            <person name="Gonzalez J.B."/>
            <person name="Henrissat B."/>
            <person name="Kuo A."/>
            <person name="Liang C."/>
            <person name="Lipzen A."/>
            <person name="Lutzoni F."/>
            <person name="Magnuson J."/>
            <person name="Mondo S."/>
            <person name="Nolan M."/>
            <person name="Ohm R."/>
            <person name="Pangilinan J."/>
            <person name="Park H.-J."/>
            <person name="Ramirez L."/>
            <person name="Alfaro M."/>
            <person name="Sun H."/>
            <person name="Tritt A."/>
            <person name="Yoshinaga Y."/>
            <person name="Zwiers L.-H."/>
            <person name="Turgeon B.G."/>
            <person name="Goodwin S.B."/>
            <person name="Spatafora J.W."/>
            <person name="Crous P.W."/>
            <person name="Grigoriev I.V."/>
        </authorList>
    </citation>
    <scope>NUCLEOTIDE SEQUENCE</scope>
    <source>
        <strain evidence="2">CBS 394.84</strain>
    </source>
</reference>
<feature type="compositionally biased region" description="Low complexity" evidence="1">
    <location>
        <begin position="49"/>
        <end position="59"/>
    </location>
</feature>
<name>A0A9P4GH65_9PLEO</name>
<dbReference type="AlphaFoldDB" id="A0A9P4GH65"/>
<sequence>MSLLLVMSTEPPPPMDRLTPSWMRRSKSRQKQPTQGEDVRPTTSNGLLSPRSASVSSNSDDSRSARSSKPGRRASIQDMVKRLRSPSNASIASNQSQDMEFNEIDNWFYGFRKYNRFVTTRNLAEQACPSQEFSKATKALTKNCGGQFLHGLPEAAFDFSLLWCPAGKLSRKNANEPTWSWAAYEGPVNFPFDPTSCPDVYTAPISDGEWFRSEIVNLHVGPEASPYTVRREKNSLRIKYPPYFHAPRGSDSSIESNTLSFTTTTIPAAGFTAEPLQYQGKEIPCSQLLNDKQQHCGVIMDFESSISESSPTGPFEFVLLSRNLRREPGTQTRKPVVPTMHPSGTPIWDGDHFVWDEEVADFDDELFEAGPWKMLNVMLIKWVGEHAERVAIARIHEDVWKQQSPVKKDIVLR</sequence>
<feature type="compositionally biased region" description="Polar residues" evidence="1">
    <location>
        <begin position="31"/>
        <end position="47"/>
    </location>
</feature>
<gene>
    <name evidence="2" type="ORF">K460DRAFT_366056</name>
</gene>
<protein>
    <submittedName>
        <fullName evidence="2">Uncharacterized protein</fullName>
    </submittedName>
</protein>